<dbReference type="PANTHER" id="PTHR48081">
    <property type="entry name" value="AB HYDROLASE SUPERFAMILY PROTEIN C4A8.06C"/>
    <property type="match status" value="1"/>
</dbReference>
<feature type="domain" description="BD-FAE-like" evidence="3">
    <location>
        <begin position="19"/>
        <end position="132"/>
    </location>
</feature>
<protein>
    <submittedName>
        <fullName evidence="4">Alpha/beta hydrolase</fullName>
    </submittedName>
</protein>
<dbReference type="Proteomes" id="UP001596989">
    <property type="component" value="Unassembled WGS sequence"/>
</dbReference>
<sequence>MKLLTLYYDEPIVLKRAVDIALPDQLQQDTALFYIHGGGWGGGARDIFHYQLEYFSQQGFLCASAGYRLAPAAKMNEQLTDASAGYQRFWQYIHEQELPIRQVIVIGSSAGAHLAALLCLRQDLPHNMPQLHRSAAAQHTPPSSVSPSSTTASSTSSSSAPARSTLSSSAASTDSSHQAAEKTLSHQALLDGFTAPPPAACIFLNGPGTLEPWPNMNGDIRRSIESALGMSYDDYDANPEKFREVSPLSLVGPHVPDMWFIVVGLEQFFPHEHVYELSERVREVHSKSEVVLIAEAEHGFLYGVHSRQQKQGLQVMKQWISQYTKKLHEITSHS</sequence>
<dbReference type="Pfam" id="PF20434">
    <property type="entry name" value="BD-FAE"/>
    <property type="match status" value="1"/>
</dbReference>
<dbReference type="InterPro" id="IPR050300">
    <property type="entry name" value="GDXG_lipolytic_enzyme"/>
</dbReference>
<feature type="compositionally biased region" description="Low complexity" evidence="2">
    <location>
        <begin position="140"/>
        <end position="176"/>
    </location>
</feature>
<name>A0ABW3HSV6_9BACL</name>
<dbReference type="InterPro" id="IPR049492">
    <property type="entry name" value="BD-FAE-like_dom"/>
</dbReference>
<proteinExistence type="predicted"/>
<feature type="region of interest" description="Disordered" evidence="2">
    <location>
        <begin position="132"/>
        <end position="180"/>
    </location>
</feature>
<dbReference type="EMBL" id="JBHTJZ010000021">
    <property type="protein sequence ID" value="MFD0960472.1"/>
    <property type="molecule type" value="Genomic_DNA"/>
</dbReference>
<dbReference type="RefSeq" id="WP_377564977.1">
    <property type="nucleotide sequence ID" value="NZ_JBHTJZ010000021.1"/>
</dbReference>
<evidence type="ECO:0000256" key="1">
    <source>
        <dbReference type="ARBA" id="ARBA00022801"/>
    </source>
</evidence>
<evidence type="ECO:0000313" key="4">
    <source>
        <dbReference type="EMBL" id="MFD0960472.1"/>
    </source>
</evidence>
<dbReference type="SUPFAM" id="SSF53474">
    <property type="entry name" value="alpha/beta-Hydrolases"/>
    <property type="match status" value="1"/>
</dbReference>
<dbReference type="GO" id="GO:0016787">
    <property type="term" value="F:hydrolase activity"/>
    <property type="evidence" value="ECO:0007669"/>
    <property type="project" value="UniProtKB-KW"/>
</dbReference>
<accession>A0ABW3HSV6</accession>
<comment type="caution">
    <text evidence="4">The sequence shown here is derived from an EMBL/GenBank/DDBJ whole genome shotgun (WGS) entry which is preliminary data.</text>
</comment>
<gene>
    <name evidence="4" type="ORF">ACFQ2I_13850</name>
</gene>
<organism evidence="4 5">
    <name type="scientific">Paenibacillus chungangensis</name>
    <dbReference type="NCBI Taxonomy" id="696535"/>
    <lineage>
        <taxon>Bacteria</taxon>
        <taxon>Bacillati</taxon>
        <taxon>Bacillota</taxon>
        <taxon>Bacilli</taxon>
        <taxon>Bacillales</taxon>
        <taxon>Paenibacillaceae</taxon>
        <taxon>Paenibacillus</taxon>
    </lineage>
</organism>
<reference evidence="5" key="1">
    <citation type="journal article" date="2019" name="Int. J. Syst. Evol. Microbiol.">
        <title>The Global Catalogue of Microorganisms (GCM) 10K type strain sequencing project: providing services to taxonomists for standard genome sequencing and annotation.</title>
        <authorList>
            <consortium name="The Broad Institute Genomics Platform"/>
            <consortium name="The Broad Institute Genome Sequencing Center for Infectious Disease"/>
            <person name="Wu L."/>
            <person name="Ma J."/>
        </authorList>
    </citation>
    <scope>NUCLEOTIDE SEQUENCE [LARGE SCALE GENOMIC DNA]</scope>
    <source>
        <strain evidence="5">CCUG 59129</strain>
    </source>
</reference>
<dbReference type="Gene3D" id="3.40.50.1820">
    <property type="entry name" value="alpha/beta hydrolase"/>
    <property type="match status" value="2"/>
</dbReference>
<evidence type="ECO:0000256" key="2">
    <source>
        <dbReference type="SAM" id="MobiDB-lite"/>
    </source>
</evidence>
<dbReference type="InterPro" id="IPR029058">
    <property type="entry name" value="AB_hydrolase_fold"/>
</dbReference>
<evidence type="ECO:0000313" key="5">
    <source>
        <dbReference type="Proteomes" id="UP001596989"/>
    </source>
</evidence>
<evidence type="ECO:0000259" key="3">
    <source>
        <dbReference type="Pfam" id="PF20434"/>
    </source>
</evidence>
<keyword evidence="1 4" id="KW-0378">Hydrolase</keyword>
<keyword evidence="5" id="KW-1185">Reference proteome</keyword>